<accession>A0A448MP78</accession>
<dbReference type="KEGG" id="rpne:NCTC8284_02128"/>
<dbReference type="AlphaFoldDB" id="A0A448MP78"/>
<dbReference type="Gene3D" id="2.170.130.10">
    <property type="entry name" value="TonB-dependent receptor, plug domain"/>
    <property type="match status" value="1"/>
</dbReference>
<evidence type="ECO:0000313" key="2">
    <source>
        <dbReference type="EMBL" id="VEH66945.1"/>
    </source>
</evidence>
<dbReference type="InterPro" id="IPR037066">
    <property type="entry name" value="Plug_dom_sf"/>
</dbReference>
<gene>
    <name evidence="2" type="ORF">NCTC8284_02128</name>
</gene>
<keyword evidence="2" id="KW-0675">Receptor</keyword>
<reference evidence="2 3" key="1">
    <citation type="submission" date="2018-12" db="EMBL/GenBank/DDBJ databases">
        <authorList>
            <consortium name="Pathogen Informatics"/>
        </authorList>
    </citation>
    <scope>NUCLEOTIDE SEQUENCE [LARGE SCALE GENOMIC DNA]</scope>
    <source>
        <strain evidence="2 3">NCTC8284</strain>
    </source>
</reference>
<dbReference type="SUPFAM" id="SSF56935">
    <property type="entry name" value="Porins"/>
    <property type="match status" value="1"/>
</dbReference>
<evidence type="ECO:0000313" key="3">
    <source>
        <dbReference type="Proteomes" id="UP000278733"/>
    </source>
</evidence>
<dbReference type="Proteomes" id="UP000278733">
    <property type="component" value="Chromosome"/>
</dbReference>
<evidence type="ECO:0000259" key="1">
    <source>
        <dbReference type="Pfam" id="PF07715"/>
    </source>
</evidence>
<organism evidence="2 3">
    <name type="scientific">Rodentibacter pneumotropicus</name>
    <dbReference type="NCBI Taxonomy" id="758"/>
    <lineage>
        <taxon>Bacteria</taxon>
        <taxon>Pseudomonadati</taxon>
        <taxon>Pseudomonadota</taxon>
        <taxon>Gammaproteobacteria</taxon>
        <taxon>Pasteurellales</taxon>
        <taxon>Pasteurellaceae</taxon>
        <taxon>Rodentibacter</taxon>
    </lineage>
</organism>
<sequence>MSVLTASSALANTGSSTTLDEITVTDRQGTKVQTNIVTMQERSESTATDLRSFLAKEPSIDFGGGNGTSQFLTIRGMGQNSVDIKVDNAYSDSQFYITKGVSLLIRLY</sequence>
<dbReference type="Pfam" id="PF07715">
    <property type="entry name" value="Plug"/>
    <property type="match status" value="1"/>
</dbReference>
<name>A0A448MP78_9PAST</name>
<dbReference type="EMBL" id="LR134405">
    <property type="protein sequence ID" value="VEH66945.1"/>
    <property type="molecule type" value="Genomic_DNA"/>
</dbReference>
<proteinExistence type="predicted"/>
<feature type="domain" description="TonB-dependent receptor plug" evidence="1">
    <location>
        <begin position="28"/>
        <end position="92"/>
    </location>
</feature>
<dbReference type="InterPro" id="IPR012910">
    <property type="entry name" value="Plug_dom"/>
</dbReference>
<protein>
    <submittedName>
        <fullName evidence="2">Outer membrane receptor for ferrienterochelin and colicins</fullName>
    </submittedName>
</protein>